<dbReference type="Proteomes" id="UP001159428">
    <property type="component" value="Unassembled WGS sequence"/>
</dbReference>
<evidence type="ECO:0000256" key="2">
    <source>
        <dbReference type="ARBA" id="ARBA00039785"/>
    </source>
</evidence>
<dbReference type="PANTHER" id="PTHR13847">
    <property type="entry name" value="SARCOSINE DEHYDROGENASE-RELATED"/>
    <property type="match status" value="1"/>
</dbReference>
<dbReference type="InterPro" id="IPR006076">
    <property type="entry name" value="FAD-dep_OxRdtase"/>
</dbReference>
<evidence type="ECO:0000313" key="5">
    <source>
        <dbReference type="EMBL" id="CAH3160311.1"/>
    </source>
</evidence>
<reference evidence="5 6" key="1">
    <citation type="submission" date="2022-05" db="EMBL/GenBank/DDBJ databases">
        <authorList>
            <consortium name="Genoscope - CEA"/>
            <person name="William W."/>
        </authorList>
    </citation>
    <scope>NUCLEOTIDE SEQUENCE [LARGE SCALE GENOMIC DNA]</scope>
</reference>
<comment type="function">
    <text evidence="3">Required for the assembly of the mitochondrial membrane respiratory chain NADH dehydrogenase (Complex I). Involved in mid-late stages of complex I assembly.</text>
</comment>
<proteinExistence type="predicted"/>
<accession>A0AAU9XVL9</accession>
<evidence type="ECO:0000256" key="1">
    <source>
        <dbReference type="ARBA" id="ARBA00023002"/>
    </source>
</evidence>
<evidence type="ECO:0000256" key="3">
    <source>
        <dbReference type="ARBA" id="ARBA00046185"/>
    </source>
</evidence>
<dbReference type="PANTHER" id="PTHR13847:SF287">
    <property type="entry name" value="FAD-DEPENDENT OXIDOREDUCTASE DOMAIN-CONTAINING PROTEIN 1"/>
    <property type="match status" value="1"/>
</dbReference>
<gene>
    <name evidence="5" type="ORF">PMEA_00032419</name>
</gene>
<dbReference type="GO" id="GO:0005739">
    <property type="term" value="C:mitochondrion"/>
    <property type="evidence" value="ECO:0007669"/>
    <property type="project" value="GOC"/>
</dbReference>
<keyword evidence="6" id="KW-1185">Reference proteome</keyword>
<organism evidence="5 6">
    <name type="scientific">Pocillopora meandrina</name>
    <dbReference type="NCBI Taxonomy" id="46732"/>
    <lineage>
        <taxon>Eukaryota</taxon>
        <taxon>Metazoa</taxon>
        <taxon>Cnidaria</taxon>
        <taxon>Anthozoa</taxon>
        <taxon>Hexacorallia</taxon>
        <taxon>Scleractinia</taxon>
        <taxon>Astrocoeniina</taxon>
        <taxon>Pocilloporidae</taxon>
        <taxon>Pocillopora</taxon>
    </lineage>
</organism>
<dbReference type="GO" id="GO:0032981">
    <property type="term" value="P:mitochondrial respiratory chain complex I assembly"/>
    <property type="evidence" value="ECO:0007669"/>
    <property type="project" value="TreeGrafter"/>
</dbReference>
<dbReference type="AlphaFoldDB" id="A0AAU9XVL9"/>
<feature type="domain" description="FAD dependent oxidoreductase" evidence="4">
    <location>
        <begin position="59"/>
        <end position="424"/>
    </location>
</feature>
<dbReference type="SUPFAM" id="SSF51905">
    <property type="entry name" value="FAD/NAD(P)-binding domain"/>
    <property type="match status" value="1"/>
</dbReference>
<dbReference type="Gene3D" id="3.50.50.60">
    <property type="entry name" value="FAD/NAD(P)-binding domain"/>
    <property type="match status" value="1"/>
</dbReference>
<evidence type="ECO:0000313" key="6">
    <source>
        <dbReference type="Proteomes" id="UP001159428"/>
    </source>
</evidence>
<dbReference type="InterPro" id="IPR036188">
    <property type="entry name" value="FAD/NAD-bd_sf"/>
</dbReference>
<comment type="caution">
    <text evidence="5">The sequence shown here is derived from an EMBL/GenBank/DDBJ whole genome shotgun (WGS) entry which is preliminary data.</text>
</comment>
<evidence type="ECO:0000259" key="4">
    <source>
        <dbReference type="Pfam" id="PF01266"/>
    </source>
</evidence>
<dbReference type="Pfam" id="PF01266">
    <property type="entry name" value="DAO"/>
    <property type="match status" value="1"/>
</dbReference>
<sequence length="455" mass="50454">MAAGRKFLRTILSCPPKTRSIGSFLKLQLTSTRCLSSNFLVKYSKSSKRFSSNKQSVYDVAIVGGGAIGSSSAYFLASKMQGQGKICVIESDPTYSKASTTLSVASIRQQFSMAENIQMSQYGFQFLSEIEQHLAVDGCDPPDVQLHYQGYLFLASKEGEERMKENHVTQRELGCEVILLSPSELSERFPWLNTDGISLASLGTGREGWFDPWSLLNAYKRKAISLNVDYITGEAVDFVTDQNGQICSIKVVTSSSSNDPQTIHCRFMVNAAGARAGYLARKLGIYLPVEPRKRCVFVLSCPGAPNKHQMPLVVDTTGCYIRPESGSYLCGMSPPEAKDIETSDFEVDYDFFYETMWPKLAHRIPLFECIKVQSAWAGHYEYNTLDQNCIIGRHPQIRNLIFVNGFSGHGIQQSPAAGRAVSELIMDGGFQTIDLSALGYERVLSNESMKEKNIV</sequence>
<name>A0AAU9XVL9_9CNID</name>
<keyword evidence="1" id="KW-0560">Oxidoreductase</keyword>
<dbReference type="Gene3D" id="3.30.9.10">
    <property type="entry name" value="D-Amino Acid Oxidase, subunit A, domain 2"/>
    <property type="match status" value="1"/>
</dbReference>
<protein>
    <recommendedName>
        <fullName evidence="2">FAD-dependent oxidoreductase domain-containing protein 1</fullName>
    </recommendedName>
</protein>
<dbReference type="EMBL" id="CALNXJ010000075">
    <property type="protein sequence ID" value="CAH3160311.1"/>
    <property type="molecule type" value="Genomic_DNA"/>
</dbReference>
<dbReference type="GO" id="GO:0016491">
    <property type="term" value="F:oxidoreductase activity"/>
    <property type="evidence" value="ECO:0007669"/>
    <property type="project" value="UniProtKB-KW"/>
</dbReference>